<name>U3AI34_9VIBR</name>
<comment type="caution">
    <text evidence="1">The sequence shown here is derived from an EMBL/GenBank/DDBJ whole genome shotgun (WGS) entry which is preliminary data.</text>
</comment>
<evidence type="ECO:0000313" key="1">
    <source>
        <dbReference type="EMBL" id="GAD79596.1"/>
    </source>
</evidence>
<gene>
    <name evidence="1" type="ORF">VEZ01S_19_00110</name>
</gene>
<evidence type="ECO:0000313" key="2">
    <source>
        <dbReference type="Proteomes" id="UP000016562"/>
    </source>
</evidence>
<dbReference type="Proteomes" id="UP000016562">
    <property type="component" value="Unassembled WGS sequence"/>
</dbReference>
<dbReference type="EMBL" id="BATM01000019">
    <property type="protein sequence ID" value="GAD79596.1"/>
    <property type="molecule type" value="Genomic_DNA"/>
</dbReference>
<dbReference type="PIRSF" id="PIRSF028200">
    <property type="entry name" value="UCP028200"/>
    <property type="match status" value="1"/>
</dbReference>
<proteinExistence type="predicted"/>
<accession>U3AI34</accession>
<evidence type="ECO:0008006" key="3">
    <source>
        <dbReference type="Google" id="ProtNLM"/>
    </source>
</evidence>
<dbReference type="eggNOG" id="ENOG5032RT1">
    <property type="taxonomic scope" value="Bacteria"/>
</dbReference>
<dbReference type="Pfam" id="PF19795">
    <property type="entry name" value="DUF6279"/>
    <property type="match status" value="1"/>
</dbReference>
<dbReference type="PROSITE" id="PS51257">
    <property type="entry name" value="PROKAR_LIPOPROTEIN"/>
    <property type="match status" value="1"/>
</dbReference>
<sequence length="288" mass="34555">MLKRWQLKRWQIKGVILGALLLTLTACTAKMVYRNLDWVVLEYVEDYVTLTGIQEEILDQRLQQLALWHKTEELPHYQAQLQTLYDAELSAVDVAFLQQQQEVFRAHIRRLSNKATPDVYSLSRSLSKGQIDEFIENLTLKHEMFTKKFASKSDQQAKRYYQERIEKNLHRWLGSVSDEQQVIVETWVNNIERSHKEWVLYRITMRDRIHTMFARRDDPFFYQKELTFLVNEPEQVYPERLTLKLERNRQLANQSIVSILGTVSDAQKRHFREEIKEWLELVKELQIE</sequence>
<dbReference type="AlphaFoldDB" id="U3AI34"/>
<keyword evidence="2" id="KW-1185">Reference proteome</keyword>
<organism evidence="1 2">
    <name type="scientific">Vibrio ezurae NBRC 102218</name>
    <dbReference type="NCBI Taxonomy" id="1219080"/>
    <lineage>
        <taxon>Bacteria</taxon>
        <taxon>Pseudomonadati</taxon>
        <taxon>Pseudomonadota</taxon>
        <taxon>Gammaproteobacteria</taxon>
        <taxon>Vibrionales</taxon>
        <taxon>Vibrionaceae</taxon>
        <taxon>Vibrio</taxon>
    </lineage>
</organism>
<reference evidence="1 2" key="1">
    <citation type="submission" date="2013-09" db="EMBL/GenBank/DDBJ databases">
        <title>Whole genome shotgun sequence of Vibrio ezurae NBRC 102218.</title>
        <authorList>
            <person name="Yoshida I."/>
            <person name="Hosoyama A."/>
            <person name="Numata M."/>
            <person name="Hashimoto M."/>
            <person name="Hosoyama Y."/>
            <person name="Tsuchikane K."/>
            <person name="Noguchi M."/>
            <person name="Hirakata S."/>
            <person name="Ichikawa N."/>
            <person name="Ohji S."/>
            <person name="Yamazoe A."/>
            <person name="Fujita N."/>
        </authorList>
    </citation>
    <scope>NUCLEOTIDE SEQUENCE [LARGE SCALE GENOMIC DNA]</scope>
    <source>
        <strain evidence="1 2">NBRC 102218</strain>
    </source>
</reference>
<dbReference type="InterPro" id="IPR016875">
    <property type="entry name" value="UCP028200"/>
</dbReference>
<dbReference type="STRING" id="1219080.VEZ01S_19_00110"/>
<protein>
    <recommendedName>
        <fullName evidence="3">Lipoprotein</fullName>
    </recommendedName>
</protein>